<dbReference type="PaxDb" id="3635-A0A1U8J7Z9"/>
<organism evidence="1 2">
    <name type="scientific">Gossypium hirsutum</name>
    <name type="common">Upland cotton</name>
    <name type="synonym">Gossypium mexicanum</name>
    <dbReference type="NCBI Taxonomy" id="3635"/>
    <lineage>
        <taxon>Eukaryota</taxon>
        <taxon>Viridiplantae</taxon>
        <taxon>Streptophyta</taxon>
        <taxon>Embryophyta</taxon>
        <taxon>Tracheophyta</taxon>
        <taxon>Spermatophyta</taxon>
        <taxon>Magnoliopsida</taxon>
        <taxon>eudicotyledons</taxon>
        <taxon>Gunneridae</taxon>
        <taxon>Pentapetalae</taxon>
        <taxon>rosids</taxon>
        <taxon>malvids</taxon>
        <taxon>Malvales</taxon>
        <taxon>Malvaceae</taxon>
        <taxon>Malvoideae</taxon>
        <taxon>Gossypium</taxon>
    </lineage>
</organism>
<dbReference type="AlphaFoldDB" id="A0A1U8J7Z9"/>
<evidence type="ECO:0008006" key="3">
    <source>
        <dbReference type="Google" id="ProtNLM"/>
    </source>
</evidence>
<reference evidence="2" key="2">
    <citation type="submission" date="2025-08" db="UniProtKB">
        <authorList>
            <consortium name="RefSeq"/>
        </authorList>
    </citation>
    <scope>IDENTIFICATION</scope>
</reference>
<dbReference type="Proteomes" id="UP000818029">
    <property type="component" value="Chromosome D05"/>
</dbReference>
<dbReference type="OrthoDB" id="1937329at2759"/>
<keyword evidence="1" id="KW-1185">Reference proteome</keyword>
<dbReference type="GeneID" id="107903212"/>
<reference evidence="1" key="1">
    <citation type="journal article" date="2020" name="Nat. Genet.">
        <title>Genomic diversifications of five Gossypium allopolyploid species and their impact on cotton improvement.</title>
        <authorList>
            <person name="Chen Z.J."/>
            <person name="Sreedasyam A."/>
            <person name="Ando A."/>
            <person name="Song Q."/>
            <person name="De Santiago L.M."/>
            <person name="Hulse-Kemp A.M."/>
            <person name="Ding M."/>
            <person name="Ye W."/>
            <person name="Kirkbride R.C."/>
            <person name="Jenkins J."/>
            <person name="Plott C."/>
            <person name="Lovell J."/>
            <person name="Lin Y.M."/>
            <person name="Vaughn R."/>
            <person name="Liu B."/>
            <person name="Simpson S."/>
            <person name="Scheffler B.E."/>
            <person name="Wen L."/>
            <person name="Saski C.A."/>
            <person name="Grover C.E."/>
            <person name="Hu G."/>
            <person name="Conover J.L."/>
            <person name="Carlson J.W."/>
            <person name="Shu S."/>
            <person name="Boston L.B."/>
            <person name="Williams M."/>
            <person name="Peterson D.G."/>
            <person name="McGee K."/>
            <person name="Jones D.C."/>
            <person name="Wendel J.F."/>
            <person name="Stelly D.M."/>
            <person name="Grimwood J."/>
            <person name="Schmutz J."/>
        </authorList>
    </citation>
    <scope>NUCLEOTIDE SEQUENCE [LARGE SCALE GENOMIC DNA]</scope>
    <source>
        <strain evidence="1">cv. TM-1</strain>
    </source>
</reference>
<dbReference type="RefSeq" id="XP_016684743.1">
    <property type="nucleotide sequence ID" value="XM_016829254.2"/>
</dbReference>
<evidence type="ECO:0000313" key="2">
    <source>
        <dbReference type="RefSeq" id="XP_016684743.1"/>
    </source>
</evidence>
<dbReference type="PANTHER" id="PTHR34788:SF4">
    <property type="entry name" value="F15I1.22"/>
    <property type="match status" value="1"/>
</dbReference>
<accession>A0A1U8J7Z9</accession>
<dbReference type="SMR" id="A0A1U8J7Z9"/>
<protein>
    <recommendedName>
        <fullName evidence="3">Subtilase family protein</fullName>
    </recommendedName>
</protein>
<gene>
    <name evidence="2" type="primary">LOC107903212</name>
</gene>
<dbReference type="PANTHER" id="PTHR34788">
    <property type="entry name" value="F15I1.22"/>
    <property type="match status" value="1"/>
</dbReference>
<dbReference type="KEGG" id="ghi:107903212"/>
<evidence type="ECO:0000313" key="1">
    <source>
        <dbReference type="Proteomes" id="UP000818029"/>
    </source>
</evidence>
<sequence length="161" mass="18619">MVDSFSLVSYLSMFFSSLFPQPSTNMAVDQNKTTKPPSQTHLATAFQCQARRRIFFLRLRHHNKLPTVRLGGKKPRRGLSIARVLKKMRLRWLKLRYACMLRKIKKYYRDLIKDIVEAGSTVEALQQRMFMESTFAIPVMGVSFATVPSATASDRPRPLFF</sequence>
<name>A0A1U8J7Z9_GOSHI</name>
<proteinExistence type="predicted"/>